<accession>A0A4Y7KH55</accession>
<sequence length="192" mass="21619">MVGVEGCCVGSSCLAQTKFQAQVDSGTSFTFLPTKVYGEVVSEEQENSGEKQVNYQCRCSFMERNLKVDMFGQLVTLLSFPLEGLGSLFPFHGNSNFVSSSVFSYAITLYSLVMLDANEILNTKYFLFFIHRRGGVGRGFRGVFWSRWCRTLRKRTWRSSHARLKETIGAISGLNLQSDQFWCFLSLSASSD</sequence>
<evidence type="ECO:0000313" key="3">
    <source>
        <dbReference type="Proteomes" id="UP000316621"/>
    </source>
</evidence>
<keyword evidence="3" id="KW-1185">Reference proteome</keyword>
<evidence type="ECO:0000313" key="2">
    <source>
        <dbReference type="EMBL" id="RZC72186.1"/>
    </source>
</evidence>
<dbReference type="Gramene" id="RZC72186">
    <property type="protein sequence ID" value="RZC72186"/>
    <property type="gene ID" value="C5167_035456"/>
</dbReference>
<reference evidence="2 3" key="1">
    <citation type="journal article" date="2018" name="Science">
        <title>The opium poppy genome and morphinan production.</title>
        <authorList>
            <person name="Guo L."/>
            <person name="Winzer T."/>
            <person name="Yang X."/>
            <person name="Li Y."/>
            <person name="Ning Z."/>
            <person name="He Z."/>
            <person name="Teodor R."/>
            <person name="Lu Y."/>
            <person name="Bowser T.A."/>
            <person name="Graham I.A."/>
            <person name="Ye K."/>
        </authorList>
    </citation>
    <scope>NUCLEOTIDE SEQUENCE [LARGE SCALE GENOMIC DNA]</scope>
    <source>
        <strain evidence="3">cv. HN1</strain>
        <tissue evidence="2">Leaves</tissue>
    </source>
</reference>
<organism evidence="2 3">
    <name type="scientific">Papaver somniferum</name>
    <name type="common">Opium poppy</name>
    <dbReference type="NCBI Taxonomy" id="3469"/>
    <lineage>
        <taxon>Eukaryota</taxon>
        <taxon>Viridiplantae</taxon>
        <taxon>Streptophyta</taxon>
        <taxon>Embryophyta</taxon>
        <taxon>Tracheophyta</taxon>
        <taxon>Spermatophyta</taxon>
        <taxon>Magnoliopsida</taxon>
        <taxon>Ranunculales</taxon>
        <taxon>Papaveraceae</taxon>
        <taxon>Papaveroideae</taxon>
        <taxon>Papaver</taxon>
    </lineage>
</organism>
<dbReference type="EMBL" id="CM010721">
    <property type="protein sequence ID" value="RZC72186.1"/>
    <property type="molecule type" value="Genomic_DNA"/>
</dbReference>
<dbReference type="Proteomes" id="UP000316621">
    <property type="component" value="Chromosome 7"/>
</dbReference>
<dbReference type="Pfam" id="PF00026">
    <property type="entry name" value="Asp"/>
    <property type="match status" value="1"/>
</dbReference>
<dbReference type="InterPro" id="IPR033121">
    <property type="entry name" value="PEPTIDASE_A1"/>
</dbReference>
<proteinExistence type="predicted"/>
<gene>
    <name evidence="2" type="ORF">C5167_035456</name>
</gene>
<dbReference type="AlphaFoldDB" id="A0A4Y7KH55"/>
<dbReference type="STRING" id="3469.A0A4Y7KH55"/>
<evidence type="ECO:0000259" key="1">
    <source>
        <dbReference type="Pfam" id="PF00026"/>
    </source>
</evidence>
<name>A0A4Y7KH55_PAPSO</name>
<feature type="domain" description="Peptidase A1" evidence="1">
    <location>
        <begin position="4"/>
        <end position="67"/>
    </location>
</feature>
<dbReference type="InterPro" id="IPR021109">
    <property type="entry name" value="Peptidase_aspartic_dom_sf"/>
</dbReference>
<dbReference type="SUPFAM" id="SSF50630">
    <property type="entry name" value="Acid proteases"/>
    <property type="match status" value="1"/>
</dbReference>
<protein>
    <recommendedName>
        <fullName evidence="1">Peptidase A1 domain-containing protein</fullName>
    </recommendedName>
</protein>
<dbReference type="Gene3D" id="2.40.70.10">
    <property type="entry name" value="Acid Proteases"/>
    <property type="match status" value="1"/>
</dbReference>